<comment type="caution">
    <text evidence="1">The sequence shown here is derived from an EMBL/GenBank/DDBJ whole genome shotgun (WGS) entry which is preliminary data.</text>
</comment>
<gene>
    <name evidence="1" type="ORF">BV25DRAFT_1832335</name>
</gene>
<reference evidence="1" key="1">
    <citation type="submission" date="2021-03" db="EMBL/GenBank/DDBJ databases">
        <authorList>
            <consortium name="DOE Joint Genome Institute"/>
            <person name="Ahrendt S."/>
            <person name="Looney B.P."/>
            <person name="Miyauchi S."/>
            <person name="Morin E."/>
            <person name="Drula E."/>
            <person name="Courty P.E."/>
            <person name="Chicoki N."/>
            <person name="Fauchery L."/>
            <person name="Kohler A."/>
            <person name="Kuo A."/>
            <person name="Labutti K."/>
            <person name="Pangilinan J."/>
            <person name="Lipzen A."/>
            <person name="Riley R."/>
            <person name="Andreopoulos W."/>
            <person name="He G."/>
            <person name="Johnson J."/>
            <person name="Barry K.W."/>
            <person name="Grigoriev I.V."/>
            <person name="Nagy L."/>
            <person name="Hibbett D."/>
            <person name="Henrissat B."/>
            <person name="Matheny P.B."/>
            <person name="Labbe J."/>
            <person name="Martin F."/>
        </authorList>
    </citation>
    <scope>NUCLEOTIDE SEQUENCE</scope>
    <source>
        <strain evidence="1">HHB10654</strain>
    </source>
</reference>
<evidence type="ECO:0000313" key="1">
    <source>
        <dbReference type="EMBL" id="KAI0056339.1"/>
    </source>
</evidence>
<proteinExistence type="predicted"/>
<protein>
    <submittedName>
        <fullName evidence="1">Uncharacterized protein</fullName>
    </submittedName>
</protein>
<keyword evidence="2" id="KW-1185">Reference proteome</keyword>
<sequence length="181" mass="20426">MPLLRSLTLRSVNIPWTSTVLDNLVNLTIESDSDLTASELYVACQRMPKLEVLSVEISSTPPLEKVSFPTVVIPMRLLMHLRIKGAERSWLDLASRLSVHRSYSTQIVVSGSDIHPFTHPMLESFGGAGNPPQTLLLRSQGTMFREFSREEPVILQLWSEIDKAELPRTWHLTSCNRSEEA</sequence>
<organism evidence="1 2">
    <name type="scientific">Artomyces pyxidatus</name>
    <dbReference type="NCBI Taxonomy" id="48021"/>
    <lineage>
        <taxon>Eukaryota</taxon>
        <taxon>Fungi</taxon>
        <taxon>Dikarya</taxon>
        <taxon>Basidiomycota</taxon>
        <taxon>Agaricomycotina</taxon>
        <taxon>Agaricomycetes</taxon>
        <taxon>Russulales</taxon>
        <taxon>Auriscalpiaceae</taxon>
        <taxon>Artomyces</taxon>
    </lineage>
</organism>
<dbReference type="Proteomes" id="UP000814140">
    <property type="component" value="Unassembled WGS sequence"/>
</dbReference>
<accession>A0ACB8SIX5</accession>
<evidence type="ECO:0000313" key="2">
    <source>
        <dbReference type="Proteomes" id="UP000814140"/>
    </source>
</evidence>
<dbReference type="EMBL" id="MU277266">
    <property type="protein sequence ID" value="KAI0056339.1"/>
    <property type="molecule type" value="Genomic_DNA"/>
</dbReference>
<name>A0ACB8SIX5_9AGAM</name>
<reference evidence="1" key="2">
    <citation type="journal article" date="2022" name="New Phytol.">
        <title>Evolutionary transition to the ectomycorrhizal habit in the genomes of a hyperdiverse lineage of mushroom-forming fungi.</title>
        <authorList>
            <person name="Looney B."/>
            <person name="Miyauchi S."/>
            <person name="Morin E."/>
            <person name="Drula E."/>
            <person name="Courty P.E."/>
            <person name="Kohler A."/>
            <person name="Kuo A."/>
            <person name="LaButti K."/>
            <person name="Pangilinan J."/>
            <person name="Lipzen A."/>
            <person name="Riley R."/>
            <person name="Andreopoulos W."/>
            <person name="He G."/>
            <person name="Johnson J."/>
            <person name="Nolan M."/>
            <person name="Tritt A."/>
            <person name="Barry K.W."/>
            <person name="Grigoriev I.V."/>
            <person name="Nagy L.G."/>
            <person name="Hibbett D."/>
            <person name="Henrissat B."/>
            <person name="Matheny P.B."/>
            <person name="Labbe J."/>
            <person name="Martin F.M."/>
        </authorList>
    </citation>
    <scope>NUCLEOTIDE SEQUENCE</scope>
    <source>
        <strain evidence="1">HHB10654</strain>
    </source>
</reference>